<accession>A0A084SJF9</accession>
<feature type="domain" description="Immunity protein 52" evidence="1">
    <location>
        <begin position="2"/>
        <end position="240"/>
    </location>
</feature>
<evidence type="ECO:0000313" key="2">
    <source>
        <dbReference type="EMBL" id="KFA88594.1"/>
    </source>
</evidence>
<evidence type="ECO:0000313" key="3">
    <source>
        <dbReference type="Proteomes" id="UP000028547"/>
    </source>
</evidence>
<proteinExistence type="predicted"/>
<sequence length="243" mass="27035">METYYAGAYWGPRKDSPAECARRMEVMLASLSKSDPSFTRWFKPARTLKESLKRPLEPNRAALQQWIQGGVARSDGGLVMEDLGYSVMAWNGERDEYDDSDFQVACGGDSPWVNNACVFKLPSSGPNAERILTTSVLAALVRNMAMAWEPDWAVAMSHMHRDVVKPHQAERSPYVAWVTYLSRHRGTVPPLPTPVRIEPVEDKGTLIVLTPERFTAANPAHVELAQRVRALLDGAGLLQPVMS</sequence>
<name>A0A084SJF9_9BACT</name>
<organism evidence="2 3">
    <name type="scientific">Archangium violaceum Cb vi76</name>
    <dbReference type="NCBI Taxonomy" id="1406225"/>
    <lineage>
        <taxon>Bacteria</taxon>
        <taxon>Pseudomonadati</taxon>
        <taxon>Myxococcota</taxon>
        <taxon>Myxococcia</taxon>
        <taxon>Myxococcales</taxon>
        <taxon>Cystobacterineae</taxon>
        <taxon>Archangiaceae</taxon>
        <taxon>Archangium</taxon>
    </lineage>
</organism>
<protein>
    <recommendedName>
        <fullName evidence="1">Immunity protein 52 domain-containing protein</fullName>
    </recommendedName>
</protein>
<comment type="caution">
    <text evidence="2">The sequence shown here is derived from an EMBL/GenBank/DDBJ whole genome shotgun (WGS) entry which is preliminary data.</text>
</comment>
<dbReference type="EMBL" id="JPMI01000288">
    <property type="protein sequence ID" value="KFA88594.1"/>
    <property type="molecule type" value="Genomic_DNA"/>
</dbReference>
<gene>
    <name evidence="2" type="ORF">Q664_40250</name>
</gene>
<dbReference type="AlphaFoldDB" id="A0A084SJF9"/>
<reference evidence="2 3" key="1">
    <citation type="submission" date="2014-07" db="EMBL/GenBank/DDBJ databases">
        <title>Draft Genome Sequence of Gephyronic Acid Producer, Cystobacter violaceus Strain Cb vi76.</title>
        <authorList>
            <person name="Stevens D.C."/>
            <person name="Young J."/>
            <person name="Carmichael R."/>
            <person name="Tan J."/>
            <person name="Taylor R.E."/>
        </authorList>
    </citation>
    <scope>NUCLEOTIDE SEQUENCE [LARGE SCALE GENOMIC DNA]</scope>
    <source>
        <strain evidence="2 3">Cb vi76</strain>
    </source>
</reference>
<dbReference type="Pfam" id="PF15579">
    <property type="entry name" value="Imm52"/>
    <property type="match status" value="1"/>
</dbReference>
<dbReference type="Proteomes" id="UP000028547">
    <property type="component" value="Unassembled WGS sequence"/>
</dbReference>
<evidence type="ECO:0000259" key="1">
    <source>
        <dbReference type="Pfam" id="PF15579"/>
    </source>
</evidence>
<dbReference type="InterPro" id="IPR028969">
    <property type="entry name" value="Imm52"/>
</dbReference>